<dbReference type="AlphaFoldDB" id="A0A7S1NFQ0"/>
<evidence type="ECO:0000259" key="2">
    <source>
        <dbReference type="Pfam" id="PF12680"/>
    </source>
</evidence>
<feature type="compositionally biased region" description="Low complexity" evidence="1">
    <location>
        <begin position="136"/>
        <end position="156"/>
    </location>
</feature>
<reference evidence="3" key="1">
    <citation type="submission" date="2021-01" db="EMBL/GenBank/DDBJ databases">
        <authorList>
            <person name="Corre E."/>
            <person name="Pelletier E."/>
            <person name="Niang G."/>
            <person name="Scheremetjew M."/>
            <person name="Finn R."/>
            <person name="Kale V."/>
            <person name="Holt S."/>
            <person name="Cochrane G."/>
            <person name="Meng A."/>
            <person name="Brown T."/>
            <person name="Cohen L."/>
        </authorList>
    </citation>
    <scope>NUCLEOTIDE SEQUENCE</scope>
    <source>
        <strain evidence="3">NIES-381</strain>
    </source>
</reference>
<evidence type="ECO:0000313" key="3">
    <source>
        <dbReference type="EMBL" id="CAD9017003.1"/>
    </source>
</evidence>
<dbReference type="SUPFAM" id="SSF54427">
    <property type="entry name" value="NTF2-like"/>
    <property type="match status" value="1"/>
</dbReference>
<name>A0A7S1NFQ0_9EUGL</name>
<feature type="compositionally biased region" description="Polar residues" evidence="1">
    <location>
        <begin position="157"/>
        <end position="172"/>
    </location>
</feature>
<sequence>MTQDELLKIMTDYGRAWETQDPDLLCSLFTEDGTYQVTPFDAPHKGQAALRSYWERMPVADQRDIKFTLGVCNAVGSTGYAEWITNFFQVSGRCNVEIRGIIILEVEHGKISELREYWKSYHSGHQKWKKQKKDGSPSSSTPTSNPDPFSPTSNPSLTYPQPVSTPSTSTDLKPNLKLLISPLHTPSNNPSNQQGKSGSKKSRKRVRL</sequence>
<dbReference type="CDD" id="cd00531">
    <property type="entry name" value="NTF2_like"/>
    <property type="match status" value="1"/>
</dbReference>
<feature type="domain" description="SnoaL-like" evidence="2">
    <location>
        <begin position="13"/>
        <end position="113"/>
    </location>
</feature>
<proteinExistence type="predicted"/>
<evidence type="ECO:0000256" key="1">
    <source>
        <dbReference type="SAM" id="MobiDB-lite"/>
    </source>
</evidence>
<dbReference type="InterPro" id="IPR037401">
    <property type="entry name" value="SnoaL-like"/>
</dbReference>
<feature type="region of interest" description="Disordered" evidence="1">
    <location>
        <begin position="128"/>
        <end position="208"/>
    </location>
</feature>
<dbReference type="Gene3D" id="3.10.450.50">
    <property type="match status" value="1"/>
</dbReference>
<accession>A0A7S1NFQ0</accession>
<feature type="compositionally biased region" description="Basic residues" evidence="1">
    <location>
        <begin position="198"/>
        <end position="208"/>
    </location>
</feature>
<dbReference type="InterPro" id="IPR032710">
    <property type="entry name" value="NTF2-like_dom_sf"/>
</dbReference>
<dbReference type="EMBL" id="HBGA01075361">
    <property type="protein sequence ID" value="CAD9017003.1"/>
    <property type="molecule type" value="Transcribed_RNA"/>
</dbReference>
<feature type="compositionally biased region" description="Polar residues" evidence="1">
    <location>
        <begin position="184"/>
        <end position="194"/>
    </location>
</feature>
<protein>
    <recommendedName>
        <fullName evidence="2">SnoaL-like domain-containing protein</fullName>
    </recommendedName>
</protein>
<organism evidence="3">
    <name type="scientific">Eutreptiella gymnastica</name>
    <dbReference type="NCBI Taxonomy" id="73025"/>
    <lineage>
        <taxon>Eukaryota</taxon>
        <taxon>Discoba</taxon>
        <taxon>Euglenozoa</taxon>
        <taxon>Euglenida</taxon>
        <taxon>Spirocuta</taxon>
        <taxon>Euglenophyceae</taxon>
        <taxon>Eutreptiales</taxon>
        <taxon>Eutreptiaceae</taxon>
        <taxon>Eutreptiella</taxon>
    </lineage>
</organism>
<dbReference type="Pfam" id="PF12680">
    <property type="entry name" value="SnoaL_2"/>
    <property type="match status" value="1"/>
</dbReference>
<gene>
    <name evidence="3" type="ORF">EGYM00392_LOCUS28112</name>
</gene>